<dbReference type="Proteomes" id="UP000001019">
    <property type="component" value="Chromosome"/>
</dbReference>
<dbReference type="AlphaFoldDB" id="A0A0H2W8Z4"/>
<dbReference type="PANTHER" id="PTHR37024">
    <property type="entry name" value="TYPE VI SECRETION SYSTEM DUF2094 AND IMPA-RELATED DOMAIN PROTEIN"/>
    <property type="match status" value="1"/>
</dbReference>
<dbReference type="InterPro" id="IPR017739">
    <property type="entry name" value="T6SS-assoc_VCA0119"/>
</dbReference>
<protein>
    <recommendedName>
        <fullName evidence="1">ImpA N-terminal domain-containing protein</fullName>
    </recommendedName>
</protein>
<evidence type="ECO:0000313" key="3">
    <source>
        <dbReference type="Proteomes" id="UP000001019"/>
    </source>
</evidence>
<dbReference type="NCBIfam" id="TIGR03362">
    <property type="entry name" value="VI_chp_7"/>
    <property type="match status" value="1"/>
</dbReference>
<proteinExistence type="predicted"/>
<dbReference type="KEGG" id="ypm:YP_3948"/>
<reference evidence="3" key="1">
    <citation type="journal article" date="2004" name="DNA Res.">
        <title>Complete genome sequence of Yersinia pestis strain 91001, an isolate avirulent to humans.</title>
        <authorList>
            <person name="Song Y."/>
            <person name="Tong Z."/>
            <person name="Wang J."/>
            <person name="Wang L."/>
            <person name="Guo Z."/>
            <person name="Han Y."/>
            <person name="Zhang J."/>
            <person name="Pei D."/>
            <person name="Zhou D."/>
            <person name="Qin H."/>
            <person name="Pang X."/>
            <person name="Han Y."/>
            <person name="Zhai J."/>
            <person name="Li M."/>
            <person name="Cui B."/>
            <person name="Qi Z."/>
            <person name="Jin L."/>
            <person name="Dai R."/>
            <person name="Chen F."/>
            <person name="Li S."/>
            <person name="Ye C."/>
            <person name="Du Z."/>
            <person name="Lin W."/>
            <person name="Wang J."/>
            <person name="Yu J."/>
            <person name="Yang H."/>
            <person name="Wang J."/>
            <person name="Huang P."/>
            <person name="Yang R."/>
        </authorList>
    </citation>
    <scope>NUCLEOTIDE SEQUENCE [LARGE SCALE GENOMIC DNA]</scope>
    <source>
        <strain evidence="3">91001 / Biovar Mediaevalis</strain>
    </source>
</reference>
<evidence type="ECO:0000259" key="1">
    <source>
        <dbReference type="Pfam" id="PF06812"/>
    </source>
</evidence>
<dbReference type="InterPro" id="IPR010657">
    <property type="entry name" value="ImpA_N"/>
</dbReference>
<name>A0A0H2W8Z4_YERPE</name>
<dbReference type="EMBL" id="AE017042">
    <property type="protein sequence ID" value="AAS64092.1"/>
    <property type="molecule type" value="Genomic_DNA"/>
</dbReference>
<dbReference type="HOGENOM" id="CLU_029347_1_1_6"/>
<dbReference type="Pfam" id="PF06812">
    <property type="entry name" value="ImpA_N"/>
    <property type="match status" value="1"/>
</dbReference>
<accession>A0A0H2W8Z4</accession>
<dbReference type="PANTHER" id="PTHR37024:SF3">
    <property type="entry name" value="TYPE VI SECRETION SYSTEM PROTEIN TSSA"/>
    <property type="match status" value="1"/>
</dbReference>
<evidence type="ECO:0000313" key="2">
    <source>
        <dbReference type="EMBL" id="AAS64092.1"/>
    </source>
</evidence>
<dbReference type="EnsemblBacteria" id="AAS64092">
    <property type="protein sequence ID" value="AAS64092"/>
    <property type="gene ID" value="YP_3948"/>
</dbReference>
<feature type="domain" description="ImpA N-terminal" evidence="1">
    <location>
        <begin position="21"/>
        <end position="118"/>
    </location>
</feature>
<sequence length="468" mass="52674">MSLVRHMDITSQHPWHVLLQAPLSPEQTAQALADDDPQWEYIDGQMVKLGSLAHATLNIDDIQQQAMALLSQKSKDFRLVVHLLRTLQHGGQPDELMLAMSLLTEYVQLFWTTAWPQNPLHKRRFAQQILKRFDSASSSFSQRADEAQRENVQGLLAHLAQVWHSREPGLAKEVDALRSRYARPPERVIEAVASDEPLSSNTLAAAMAATPVSPSLAIDNTSDRAWRQTLLKMADLLSEQQPDAAIGFRLRRHAVWGSLTAPPMAQSDGRTPLAAVSADRTADYLARLANADLPLWHQVEQSLTLAPYWLDGHVLSAQIALQLGYDAVAQAIRDELSVFLARIPALKTLFFTDMTPFLSSESAAWLQQDANHQGRSRTIEQDEIWQCYQQQGLEAALQMINRQPQQSEPRDRFYHQLLSAQLFEKAGLTALAQQHYHSLLLVGQQLQLSEWEPALIALLTEKQRQLKP</sequence>
<gene>
    <name evidence="2" type="ordered locus">YP_3948</name>
</gene>
<dbReference type="Pfam" id="PF16989">
    <property type="entry name" value="T6SS_VasJ"/>
    <property type="match status" value="1"/>
</dbReference>
<organism evidence="2 3">
    <name type="scientific">Yersinia pestis</name>
    <dbReference type="NCBI Taxonomy" id="632"/>
    <lineage>
        <taxon>Bacteria</taxon>
        <taxon>Pseudomonadati</taxon>
        <taxon>Pseudomonadota</taxon>
        <taxon>Gammaproteobacteria</taxon>
        <taxon>Enterobacterales</taxon>
        <taxon>Yersiniaceae</taxon>
        <taxon>Yersinia</taxon>
    </lineage>
</organism>